<dbReference type="PROSITE" id="PS50020">
    <property type="entry name" value="WW_DOMAIN_2"/>
    <property type="match status" value="1"/>
</dbReference>
<dbReference type="InterPro" id="IPR053076">
    <property type="entry name" value="WW_domain_protein"/>
</dbReference>
<dbReference type="PANTHER" id="PTHR46697:SF1">
    <property type="entry name" value="FORMIN-BINDING PROTEIN 4"/>
    <property type="match status" value="1"/>
</dbReference>
<protein>
    <submittedName>
        <fullName evidence="2">Formin-binding protein 4-like protein isoform x2</fullName>
    </submittedName>
</protein>
<feature type="non-terminal residue" evidence="2">
    <location>
        <position position="1"/>
    </location>
</feature>
<reference evidence="2" key="2">
    <citation type="journal article" date="2017" name="J. Med. Entomol.">
        <title>Transcriptome Analysis of the Triatoma infestans (Hemiptera: Reduviidae) Integument.</title>
        <authorList>
            <person name="Calderon-Fernandez G.M."/>
            <person name="Moriconi D.E."/>
            <person name="Dulbecco A.B."/>
            <person name="Juarez M.P."/>
        </authorList>
    </citation>
    <scope>NUCLEOTIDE SEQUENCE</scope>
    <source>
        <strain evidence="2">Int1</strain>
        <tissue evidence="2">Integument</tissue>
    </source>
</reference>
<evidence type="ECO:0000259" key="1">
    <source>
        <dbReference type="PROSITE" id="PS50020"/>
    </source>
</evidence>
<dbReference type="EMBL" id="GEMB01001488">
    <property type="protein sequence ID" value="JAS01668.1"/>
    <property type="molecule type" value="Transcribed_RNA"/>
</dbReference>
<dbReference type="PANTHER" id="PTHR46697">
    <property type="entry name" value="FORMIN-BINDING PROTEIN 4"/>
    <property type="match status" value="1"/>
</dbReference>
<feature type="domain" description="WW" evidence="1">
    <location>
        <begin position="67"/>
        <end position="95"/>
    </location>
</feature>
<dbReference type="Pfam" id="PF00397">
    <property type="entry name" value="WW"/>
    <property type="match status" value="1"/>
</dbReference>
<dbReference type="SMART" id="SM00456">
    <property type="entry name" value="WW"/>
    <property type="match status" value="1"/>
</dbReference>
<dbReference type="CDD" id="cd00201">
    <property type="entry name" value="WW"/>
    <property type="match status" value="1"/>
</dbReference>
<organism evidence="2">
    <name type="scientific">Triatoma infestans</name>
    <name type="common">Assassin bug</name>
    <dbReference type="NCBI Taxonomy" id="30076"/>
    <lineage>
        <taxon>Eukaryota</taxon>
        <taxon>Metazoa</taxon>
        <taxon>Ecdysozoa</taxon>
        <taxon>Arthropoda</taxon>
        <taxon>Hexapoda</taxon>
        <taxon>Insecta</taxon>
        <taxon>Pterygota</taxon>
        <taxon>Neoptera</taxon>
        <taxon>Paraneoptera</taxon>
        <taxon>Hemiptera</taxon>
        <taxon>Heteroptera</taxon>
        <taxon>Panheteroptera</taxon>
        <taxon>Cimicomorpha</taxon>
        <taxon>Reduviidae</taxon>
        <taxon>Triatominae</taxon>
        <taxon>Triatoma</taxon>
    </lineage>
</organism>
<dbReference type="InterPro" id="IPR001202">
    <property type="entry name" value="WW_dom"/>
</dbReference>
<dbReference type="SUPFAM" id="SSF51045">
    <property type="entry name" value="WW domain"/>
    <property type="match status" value="1"/>
</dbReference>
<dbReference type="InterPro" id="IPR036020">
    <property type="entry name" value="WW_dom_sf"/>
</dbReference>
<accession>A0A161MMX6</accession>
<feature type="non-terminal residue" evidence="2">
    <location>
        <position position="149"/>
    </location>
</feature>
<proteinExistence type="predicted"/>
<dbReference type="Gene3D" id="2.20.70.10">
    <property type="match status" value="1"/>
</dbReference>
<name>A0A161MMX6_TRIIF</name>
<evidence type="ECO:0000313" key="2">
    <source>
        <dbReference type="EMBL" id="JAS01668.1"/>
    </source>
</evidence>
<sequence>DIYVGNRDVEPVANERKYPTVEGPRMATTDSSSTGAVVPTAMDMQAYMQAAAAGAIPSAQSAPTVAWQECYDATTGYTYYWNMMTNEVTWTTPAEYQSYAEALSQWQKYHAEQAARAQLQQQHLQLQHQQSQQQLQQQQQLYSYQPVLK</sequence>
<reference evidence="2" key="1">
    <citation type="submission" date="2016-04" db="EMBL/GenBank/DDBJ databases">
        <authorList>
            <person name="Calderon-Fernandez G.M.Sr."/>
        </authorList>
    </citation>
    <scope>NUCLEOTIDE SEQUENCE</scope>
    <source>
        <strain evidence="2">Int1</strain>
        <tissue evidence="2">Integument</tissue>
    </source>
</reference>
<dbReference type="AlphaFoldDB" id="A0A161MMX6"/>